<protein>
    <submittedName>
        <fullName evidence="2">Uncharacterized protein</fullName>
    </submittedName>
</protein>
<dbReference type="Proteomes" id="UP000712600">
    <property type="component" value="Unassembled WGS sequence"/>
</dbReference>
<proteinExistence type="predicted"/>
<gene>
    <name evidence="2" type="ORF">F2Q69_00021529</name>
</gene>
<evidence type="ECO:0000313" key="2">
    <source>
        <dbReference type="EMBL" id="KAF3536498.1"/>
    </source>
</evidence>
<feature type="compositionally biased region" description="Basic and acidic residues" evidence="1">
    <location>
        <begin position="190"/>
        <end position="201"/>
    </location>
</feature>
<dbReference type="EMBL" id="QGKX02001290">
    <property type="protein sequence ID" value="KAF3536498.1"/>
    <property type="molecule type" value="Genomic_DNA"/>
</dbReference>
<feature type="compositionally biased region" description="Basic residues" evidence="1">
    <location>
        <begin position="216"/>
        <end position="230"/>
    </location>
</feature>
<feature type="region of interest" description="Disordered" evidence="1">
    <location>
        <begin position="176"/>
        <end position="230"/>
    </location>
</feature>
<reference evidence="2" key="1">
    <citation type="submission" date="2019-12" db="EMBL/GenBank/DDBJ databases">
        <title>Genome sequencing and annotation of Brassica cretica.</title>
        <authorList>
            <person name="Studholme D.J."/>
            <person name="Sarris P."/>
        </authorList>
    </citation>
    <scope>NUCLEOTIDE SEQUENCE</scope>
    <source>
        <strain evidence="2">PFS-109/04</strain>
        <tissue evidence="2">Leaf</tissue>
    </source>
</reference>
<evidence type="ECO:0000256" key="1">
    <source>
        <dbReference type="SAM" id="MobiDB-lite"/>
    </source>
</evidence>
<dbReference type="AlphaFoldDB" id="A0A8S9QD30"/>
<accession>A0A8S9QD30</accession>
<organism evidence="2 3">
    <name type="scientific">Brassica cretica</name>
    <name type="common">Mustard</name>
    <dbReference type="NCBI Taxonomy" id="69181"/>
    <lineage>
        <taxon>Eukaryota</taxon>
        <taxon>Viridiplantae</taxon>
        <taxon>Streptophyta</taxon>
        <taxon>Embryophyta</taxon>
        <taxon>Tracheophyta</taxon>
        <taxon>Spermatophyta</taxon>
        <taxon>Magnoliopsida</taxon>
        <taxon>eudicotyledons</taxon>
        <taxon>Gunneridae</taxon>
        <taxon>Pentapetalae</taxon>
        <taxon>rosids</taxon>
        <taxon>malvids</taxon>
        <taxon>Brassicales</taxon>
        <taxon>Brassicaceae</taxon>
        <taxon>Brassiceae</taxon>
        <taxon>Brassica</taxon>
    </lineage>
</organism>
<evidence type="ECO:0000313" key="3">
    <source>
        <dbReference type="Proteomes" id="UP000712600"/>
    </source>
</evidence>
<comment type="caution">
    <text evidence="2">The sequence shown here is derived from an EMBL/GenBank/DDBJ whole genome shotgun (WGS) entry which is preliminary data.</text>
</comment>
<sequence>MANQTAVTTTQALSPLFFSKVSPGLRDSQLLFKQIHFCEARNNSKEDILIGLEMLMIDEEILKSIPNFMANQTAVTTTQALSPLFFSKVSPGPGDSQLLFKQIHFYEARNNSKEDILLGLEMFYSTDYCRHRTAERSHIAEAESHRHLLPHRKTEGWVVIGIVPLHRRRESSIVNRMQEADLESGSSQNAERELSEIEKKLGPPKQTQGDPPVLGRTRHHTHSRERRKGR</sequence>
<name>A0A8S9QD30_BRACR</name>